<reference evidence="1" key="2">
    <citation type="submission" date="2015-02" db="UniProtKB">
        <authorList>
            <consortium name="EnsemblMetazoa"/>
        </authorList>
    </citation>
    <scope>IDENTIFICATION</scope>
</reference>
<dbReference type="EMBL" id="JH431989">
    <property type="status" value="NOT_ANNOTATED_CDS"/>
    <property type="molecule type" value="Genomic_DNA"/>
</dbReference>
<organism evidence="1 2">
    <name type="scientific">Strigamia maritima</name>
    <name type="common">European centipede</name>
    <name type="synonym">Geophilus maritimus</name>
    <dbReference type="NCBI Taxonomy" id="126957"/>
    <lineage>
        <taxon>Eukaryota</taxon>
        <taxon>Metazoa</taxon>
        <taxon>Ecdysozoa</taxon>
        <taxon>Arthropoda</taxon>
        <taxon>Myriapoda</taxon>
        <taxon>Chilopoda</taxon>
        <taxon>Pleurostigmophora</taxon>
        <taxon>Geophilomorpha</taxon>
        <taxon>Linotaeniidae</taxon>
        <taxon>Strigamia</taxon>
    </lineage>
</organism>
<sequence>MDGWMDGWMDRLMNGWMTSYHSYDKYIRHPLYSVVFPIRYAIAKLGPSKTRPQTAPYMVQCHKTLIIIRPNAFLDQLLPVFTHYI</sequence>
<protein>
    <submittedName>
        <fullName evidence="1">Uncharacterized protein</fullName>
    </submittedName>
</protein>
<keyword evidence="2" id="KW-1185">Reference proteome</keyword>
<reference evidence="2" key="1">
    <citation type="submission" date="2011-05" db="EMBL/GenBank/DDBJ databases">
        <authorList>
            <person name="Richards S.R."/>
            <person name="Qu J."/>
            <person name="Jiang H."/>
            <person name="Jhangiani S.N."/>
            <person name="Agravi P."/>
            <person name="Goodspeed R."/>
            <person name="Gross S."/>
            <person name="Mandapat C."/>
            <person name="Jackson L."/>
            <person name="Mathew T."/>
            <person name="Pu L."/>
            <person name="Thornton R."/>
            <person name="Saada N."/>
            <person name="Wilczek-Boney K.B."/>
            <person name="Lee S."/>
            <person name="Kovar C."/>
            <person name="Wu Y."/>
            <person name="Scherer S.E."/>
            <person name="Worley K.C."/>
            <person name="Muzny D.M."/>
            <person name="Gibbs R."/>
        </authorList>
    </citation>
    <scope>NUCLEOTIDE SEQUENCE</scope>
    <source>
        <strain evidence="2">Brora</strain>
    </source>
</reference>
<evidence type="ECO:0000313" key="1">
    <source>
        <dbReference type="EnsemblMetazoa" id="SMAR014714-PA"/>
    </source>
</evidence>
<dbReference type="HOGENOM" id="CLU_2515518_0_0_1"/>
<dbReference type="Proteomes" id="UP000014500">
    <property type="component" value="Unassembled WGS sequence"/>
</dbReference>
<dbReference type="EnsemblMetazoa" id="SMAR014714-RA">
    <property type="protein sequence ID" value="SMAR014714-PA"/>
    <property type="gene ID" value="SMAR014714"/>
</dbReference>
<accession>T1JLI4</accession>
<name>T1JLI4_STRMM</name>
<evidence type="ECO:0000313" key="2">
    <source>
        <dbReference type="Proteomes" id="UP000014500"/>
    </source>
</evidence>
<dbReference type="AlphaFoldDB" id="T1JLI4"/>
<proteinExistence type="predicted"/>